<keyword evidence="6" id="KW-1185">Reference proteome</keyword>
<dbReference type="GO" id="GO:0044686">
    <property type="term" value="F:cysteate synthase activity"/>
    <property type="evidence" value="ECO:0007669"/>
    <property type="project" value="UniProtKB-EC"/>
</dbReference>
<dbReference type="EC" id="2.5.1.76" evidence="5"/>
<evidence type="ECO:0000313" key="6">
    <source>
        <dbReference type="Proteomes" id="UP001163152"/>
    </source>
</evidence>
<dbReference type="Pfam" id="PF00291">
    <property type="entry name" value="PALP"/>
    <property type="match status" value="1"/>
</dbReference>
<sequence>MSQTLHRLLRRPKYTLCCTLCGAEYDPDPFRLHCDAEHEPALLRAVYRSKKLEVKEQLPGLFRYMDWLPVEQTLNVAGKPITYESHNLARYLGLSQLYISFNGYWPDRQAELYTCSFKELEAPSVLARIPSHHPRTLVIASAGNTGRAFATVCSDQGLPLCLVIPGQNLSAIWSRYRFQPNVRLVVVSGNGDYSDAIALGKMISQLDQYFPEGGAANVARRDGMGLTVLDAAVSLGRIPDHYFQAVGSGTGGISAWEANLRLLEDGRFGSNRMKLHLAQNAPFTPMVEAWNAKSRDLPPMHQNRAKAQINRVAAKVLTNRQPAYSIAGGLYEALLETDGQMYGVTNREAERARVLFEELEGIDICPASGVATAALLQAVKAGNLDRRDCILLNITGGGAKRMQQDYPLQTLQPAIAFAPHEIQPEIVLEHFEQDQRNPILLSANDLEAV</sequence>
<dbReference type="Gene3D" id="3.40.50.1100">
    <property type="match status" value="2"/>
</dbReference>
<evidence type="ECO:0000313" key="5">
    <source>
        <dbReference type="EMBL" id="WAL59563.1"/>
    </source>
</evidence>
<dbReference type="Proteomes" id="UP001163152">
    <property type="component" value="Chromosome"/>
</dbReference>
<proteinExistence type="predicted"/>
<dbReference type="GO" id="GO:1901605">
    <property type="term" value="P:alpha-amino acid metabolic process"/>
    <property type="evidence" value="ECO:0007669"/>
    <property type="project" value="UniProtKB-ARBA"/>
</dbReference>
<dbReference type="InterPro" id="IPR001926">
    <property type="entry name" value="TrpB-like_PALP"/>
</dbReference>
<dbReference type="NCBIfam" id="TIGR03844">
    <property type="entry name" value="cysteate_syn"/>
    <property type="match status" value="1"/>
</dbReference>
<organism evidence="5 6">
    <name type="scientific">Thermocoleostomius sinensis A174</name>
    <dbReference type="NCBI Taxonomy" id="2016057"/>
    <lineage>
        <taxon>Bacteria</taxon>
        <taxon>Bacillati</taxon>
        <taxon>Cyanobacteriota</taxon>
        <taxon>Cyanophyceae</taxon>
        <taxon>Oculatellales</taxon>
        <taxon>Oculatellaceae</taxon>
        <taxon>Thermocoleostomius</taxon>
    </lineage>
</organism>
<keyword evidence="5" id="KW-0808">Transferase</keyword>
<reference evidence="5" key="1">
    <citation type="submission" date="2022-12" db="EMBL/GenBank/DDBJ databases">
        <title>Polyphasic identification of a Novel Hot-Spring Cyanobacterium Ocullathermofonsia sinensis gen nov. sp. nov. and Genomic Insights on its Adaptations to the Thermal Habitat.</title>
        <authorList>
            <person name="Daroch M."/>
            <person name="Tang J."/>
            <person name="Jiang Y."/>
        </authorList>
    </citation>
    <scope>NUCLEOTIDE SEQUENCE</scope>
    <source>
        <strain evidence="5">PKUAC-SCTA174</strain>
    </source>
</reference>
<dbReference type="RefSeq" id="WP_268609357.1">
    <property type="nucleotide sequence ID" value="NZ_CP113797.1"/>
</dbReference>
<feature type="domain" description="Tryptophan synthase beta chain-like PALP" evidence="4">
    <location>
        <begin position="114"/>
        <end position="396"/>
    </location>
</feature>
<accession>A0A9E8ZAH7</accession>
<comment type="cofactor">
    <cofactor evidence="1">
        <name>pyridoxal 5'-phosphate</name>
        <dbReference type="ChEBI" id="CHEBI:597326"/>
    </cofactor>
</comment>
<dbReference type="SUPFAM" id="SSF53686">
    <property type="entry name" value="Tryptophan synthase beta subunit-like PLP-dependent enzymes"/>
    <property type="match status" value="1"/>
</dbReference>
<evidence type="ECO:0000256" key="3">
    <source>
        <dbReference type="ARBA" id="ARBA00022898"/>
    </source>
</evidence>
<keyword evidence="2" id="KW-0174">Coenzyme M biosynthesis</keyword>
<dbReference type="EMBL" id="CP113797">
    <property type="protein sequence ID" value="WAL59563.1"/>
    <property type="molecule type" value="Genomic_DNA"/>
</dbReference>
<dbReference type="KEGG" id="tsin:OXH18_20690"/>
<dbReference type="AlphaFoldDB" id="A0A9E8ZAH7"/>
<evidence type="ECO:0000259" key="4">
    <source>
        <dbReference type="Pfam" id="PF00291"/>
    </source>
</evidence>
<name>A0A9E8ZAH7_9CYAN</name>
<evidence type="ECO:0000256" key="1">
    <source>
        <dbReference type="ARBA" id="ARBA00001933"/>
    </source>
</evidence>
<dbReference type="InterPro" id="IPR036052">
    <property type="entry name" value="TrpB-like_PALP_sf"/>
</dbReference>
<dbReference type="GO" id="GO:0019295">
    <property type="term" value="P:coenzyme M biosynthetic process"/>
    <property type="evidence" value="ECO:0007669"/>
    <property type="project" value="UniProtKB-KW"/>
</dbReference>
<protein>
    <submittedName>
        <fullName evidence="5">Cysteate synthase</fullName>
        <ecNumber evidence="5">2.5.1.76</ecNumber>
    </submittedName>
</protein>
<evidence type="ECO:0000256" key="2">
    <source>
        <dbReference type="ARBA" id="ARBA00022545"/>
    </source>
</evidence>
<dbReference type="InterPro" id="IPR022401">
    <property type="entry name" value="Cysteate_synthase"/>
</dbReference>
<keyword evidence="3" id="KW-0663">Pyridoxal phosphate</keyword>
<gene>
    <name evidence="5" type="ORF">OXH18_20690</name>
</gene>